<dbReference type="InterPro" id="IPR035920">
    <property type="entry name" value="YhbY-like_sf"/>
</dbReference>
<dbReference type="RefSeq" id="WP_064347391.1">
    <property type="nucleotide sequence ID" value="NZ_KQ956867.1"/>
</dbReference>
<dbReference type="InterPro" id="IPR001890">
    <property type="entry name" value="RNA-binding_CRM"/>
</dbReference>
<dbReference type="AlphaFoldDB" id="A0A133NTL3"/>
<evidence type="ECO:0000259" key="3">
    <source>
        <dbReference type="PROSITE" id="PS51295"/>
    </source>
</evidence>
<gene>
    <name evidence="4" type="ORF">HMPREF3208_00980</name>
</gene>
<dbReference type="Proteomes" id="UP000070687">
    <property type="component" value="Unassembled WGS sequence"/>
</dbReference>
<accession>A0A133NTL3</accession>
<dbReference type="PANTHER" id="PTHR40065">
    <property type="entry name" value="RNA-BINDING PROTEIN YHBY"/>
    <property type="match status" value="1"/>
</dbReference>
<organism evidence="4 5">
    <name type="scientific">Gardnerella vaginalis</name>
    <dbReference type="NCBI Taxonomy" id="2702"/>
    <lineage>
        <taxon>Bacteria</taxon>
        <taxon>Bacillati</taxon>
        <taxon>Actinomycetota</taxon>
        <taxon>Actinomycetes</taxon>
        <taxon>Bifidobacteriales</taxon>
        <taxon>Bifidobacteriaceae</taxon>
        <taxon>Gardnerella</taxon>
    </lineage>
</organism>
<reference evidence="4 5" key="1">
    <citation type="submission" date="2016-01" db="EMBL/GenBank/DDBJ databases">
        <authorList>
            <person name="Oliw E.H."/>
        </authorList>
    </citation>
    <scope>NUCLEOTIDE SEQUENCE [LARGE SCALE GENOMIC DNA]</scope>
    <source>
        <strain evidence="4 5">PSS_7772B</strain>
    </source>
</reference>
<dbReference type="SUPFAM" id="SSF75471">
    <property type="entry name" value="YhbY-like"/>
    <property type="match status" value="1"/>
</dbReference>
<dbReference type="Pfam" id="PF01985">
    <property type="entry name" value="CRS1_YhbY"/>
    <property type="match status" value="1"/>
</dbReference>
<name>A0A133NTL3_GARVA</name>
<dbReference type="PANTHER" id="PTHR40065:SF3">
    <property type="entry name" value="RNA-BINDING PROTEIN YHBY"/>
    <property type="match status" value="1"/>
</dbReference>
<dbReference type="OrthoDB" id="9797519at2"/>
<keyword evidence="1 2" id="KW-0694">RNA-binding</keyword>
<evidence type="ECO:0000313" key="5">
    <source>
        <dbReference type="Proteomes" id="UP000070687"/>
    </source>
</evidence>
<evidence type="ECO:0000256" key="2">
    <source>
        <dbReference type="PROSITE-ProRule" id="PRU00626"/>
    </source>
</evidence>
<dbReference type="SMART" id="SM01103">
    <property type="entry name" value="CRS1_YhbY"/>
    <property type="match status" value="1"/>
</dbReference>
<dbReference type="GO" id="GO:0003723">
    <property type="term" value="F:RNA binding"/>
    <property type="evidence" value="ECO:0007669"/>
    <property type="project" value="UniProtKB-UniRule"/>
</dbReference>
<sequence>MALTKKQTKQLRALANTLSPLLYVGKNDITDAAVKQADETMQYHELMKCAVQDGSGLSAKEAADELAQKLGAEVVQVIGNRFVLFRVSPLDNVDHIMLVRE</sequence>
<dbReference type="Gene3D" id="3.30.110.60">
    <property type="entry name" value="YhbY-like"/>
    <property type="match status" value="1"/>
</dbReference>
<protein>
    <submittedName>
        <fullName evidence="4">RNA-binding protein, YhbY family</fullName>
    </submittedName>
</protein>
<evidence type="ECO:0000256" key="1">
    <source>
        <dbReference type="ARBA" id="ARBA00022884"/>
    </source>
</evidence>
<comment type="caution">
    <text evidence="4">The sequence shown here is derived from an EMBL/GenBank/DDBJ whole genome shotgun (WGS) entry which is preliminary data.</text>
</comment>
<dbReference type="InterPro" id="IPR051925">
    <property type="entry name" value="RNA-binding_domain"/>
</dbReference>
<proteinExistence type="predicted"/>
<dbReference type="PATRIC" id="fig|2702.100.peg.963"/>
<feature type="domain" description="CRM" evidence="3">
    <location>
        <begin position="1"/>
        <end position="97"/>
    </location>
</feature>
<dbReference type="PROSITE" id="PS51295">
    <property type="entry name" value="CRM"/>
    <property type="match status" value="1"/>
</dbReference>
<dbReference type="eggNOG" id="COG1534">
    <property type="taxonomic scope" value="Bacteria"/>
</dbReference>
<evidence type="ECO:0000313" key="4">
    <source>
        <dbReference type="EMBL" id="KXA19632.1"/>
    </source>
</evidence>
<dbReference type="EMBL" id="LRQB01000063">
    <property type="protein sequence ID" value="KXA19632.1"/>
    <property type="molecule type" value="Genomic_DNA"/>
</dbReference>